<evidence type="ECO:0000313" key="3">
    <source>
        <dbReference type="EMBL" id="MBC5681813.1"/>
    </source>
</evidence>
<comment type="similarity">
    <text evidence="1">Belongs to the 'GDSL' lipolytic enzyme family.</text>
</comment>
<proteinExistence type="inferred from homology"/>
<dbReference type="SUPFAM" id="SSF52266">
    <property type="entry name" value="SGNH hydrolase"/>
    <property type="match status" value="1"/>
</dbReference>
<evidence type="ECO:0000313" key="4">
    <source>
        <dbReference type="Proteomes" id="UP000628463"/>
    </source>
</evidence>
<gene>
    <name evidence="3" type="ORF">H8S01_12715</name>
</gene>
<comment type="caution">
    <text evidence="3">The sequence shown here is derived from an EMBL/GenBank/DDBJ whole genome shotgun (WGS) entry which is preliminary data.</text>
</comment>
<dbReference type="Gene3D" id="3.40.50.1110">
    <property type="entry name" value="SGNH hydrolase"/>
    <property type="match status" value="1"/>
</dbReference>
<protein>
    <recommendedName>
        <fullName evidence="5">Rhamnogalacturonan acetylesterase</fullName>
    </recommendedName>
</protein>
<dbReference type="Proteomes" id="UP000628463">
    <property type="component" value="Unassembled WGS sequence"/>
</dbReference>
<name>A0ABR7G439_9FIRM</name>
<reference evidence="3 4" key="1">
    <citation type="submission" date="2020-08" db="EMBL/GenBank/DDBJ databases">
        <title>Genome public.</title>
        <authorList>
            <person name="Liu C."/>
            <person name="Sun Q."/>
        </authorList>
    </citation>
    <scope>NUCLEOTIDE SEQUENCE [LARGE SCALE GENOMIC DNA]</scope>
    <source>
        <strain evidence="3 4">NSJ-43</strain>
    </source>
</reference>
<evidence type="ECO:0000256" key="1">
    <source>
        <dbReference type="ARBA" id="ARBA00008668"/>
    </source>
</evidence>
<sequence>MKIYLAGDSIVQNYEKEEFIAGWGQFLPFFIKDGVEVVNDAKGGRSSRLFINEGRFDNIEKNISAGDYLLIEFCHNDDASKEYKTMFNRLTPLGEPDSDGRFPIIPGEAMPKDYIPPEYIDALRKDENVKDKQAVLDSVYKILESYPHDTYYPYSADGSKGTYLWFLKQFVDMAREKGAVPVFVTAPARTVYDANGNIKDGAGLHGGNNFAYIRAMKQLGEEAKVPVIDLFAYSCGLYKQIGKEKIHWITSIKKGCNKGIWPDDFNSEMQKKETVSENTHFNKYGAMLITQGLVKLIKESDSSQLDGLKGMLKNPDGIDIEKYVKKPLVFEEF</sequence>
<organism evidence="3 4">
    <name type="scientific">Lachnospira hominis</name>
    <name type="common">ex Liu et al. 2021</name>
    <dbReference type="NCBI Taxonomy" id="2763051"/>
    <lineage>
        <taxon>Bacteria</taxon>
        <taxon>Bacillati</taxon>
        <taxon>Bacillota</taxon>
        <taxon>Clostridia</taxon>
        <taxon>Lachnospirales</taxon>
        <taxon>Lachnospiraceae</taxon>
        <taxon>Lachnospira</taxon>
    </lineage>
</organism>
<dbReference type="InterPro" id="IPR037459">
    <property type="entry name" value="RhgT-like"/>
</dbReference>
<keyword evidence="4" id="KW-1185">Reference proteome</keyword>
<evidence type="ECO:0000256" key="2">
    <source>
        <dbReference type="ARBA" id="ARBA00022801"/>
    </source>
</evidence>
<evidence type="ECO:0008006" key="5">
    <source>
        <dbReference type="Google" id="ProtNLM"/>
    </source>
</evidence>
<accession>A0ABR7G439</accession>
<dbReference type="PANTHER" id="PTHR43695">
    <property type="entry name" value="PUTATIVE (AFU_ORTHOLOGUE AFUA_2G17250)-RELATED"/>
    <property type="match status" value="1"/>
</dbReference>
<keyword evidence="2" id="KW-0378">Hydrolase</keyword>
<dbReference type="PANTHER" id="PTHR43695:SF1">
    <property type="entry name" value="RHAMNOGALACTURONAN ACETYLESTERASE"/>
    <property type="match status" value="1"/>
</dbReference>
<dbReference type="RefSeq" id="WP_186837423.1">
    <property type="nucleotide sequence ID" value="NZ_JACOPD010000011.1"/>
</dbReference>
<dbReference type="InterPro" id="IPR036514">
    <property type="entry name" value="SGNH_hydro_sf"/>
</dbReference>
<dbReference type="EMBL" id="JACOPD010000011">
    <property type="protein sequence ID" value="MBC5681813.1"/>
    <property type="molecule type" value="Genomic_DNA"/>
</dbReference>